<accession>A0AAV1ZRV0</accession>
<evidence type="ECO:0000256" key="1">
    <source>
        <dbReference type="SAM" id="MobiDB-lite"/>
    </source>
</evidence>
<dbReference type="Proteomes" id="UP001497382">
    <property type="component" value="Unassembled WGS sequence"/>
</dbReference>
<organism evidence="2 3">
    <name type="scientific">Larinioides sclopetarius</name>
    <dbReference type="NCBI Taxonomy" id="280406"/>
    <lineage>
        <taxon>Eukaryota</taxon>
        <taxon>Metazoa</taxon>
        <taxon>Ecdysozoa</taxon>
        <taxon>Arthropoda</taxon>
        <taxon>Chelicerata</taxon>
        <taxon>Arachnida</taxon>
        <taxon>Araneae</taxon>
        <taxon>Araneomorphae</taxon>
        <taxon>Entelegynae</taxon>
        <taxon>Araneoidea</taxon>
        <taxon>Araneidae</taxon>
        <taxon>Larinioides</taxon>
    </lineage>
</organism>
<keyword evidence="3" id="KW-1185">Reference proteome</keyword>
<evidence type="ECO:0000313" key="3">
    <source>
        <dbReference type="Proteomes" id="UP001497382"/>
    </source>
</evidence>
<proteinExistence type="predicted"/>
<feature type="compositionally biased region" description="Basic and acidic residues" evidence="1">
    <location>
        <begin position="370"/>
        <end position="379"/>
    </location>
</feature>
<reference evidence="2 3" key="1">
    <citation type="submission" date="2024-04" db="EMBL/GenBank/DDBJ databases">
        <authorList>
            <person name="Rising A."/>
            <person name="Reimegard J."/>
            <person name="Sonavane S."/>
            <person name="Akerstrom W."/>
            <person name="Nylinder S."/>
            <person name="Hedman E."/>
            <person name="Kallberg Y."/>
        </authorList>
    </citation>
    <scope>NUCLEOTIDE SEQUENCE [LARGE SCALE GENOMIC DNA]</scope>
</reference>
<dbReference type="AlphaFoldDB" id="A0AAV1ZRV0"/>
<name>A0AAV1ZRV0_9ARAC</name>
<evidence type="ECO:0000313" key="2">
    <source>
        <dbReference type="EMBL" id="CAL1274517.1"/>
    </source>
</evidence>
<feature type="compositionally biased region" description="Basic residues" evidence="1">
    <location>
        <begin position="380"/>
        <end position="398"/>
    </location>
</feature>
<protein>
    <submittedName>
        <fullName evidence="2">Uncharacterized protein</fullName>
    </submittedName>
</protein>
<feature type="region of interest" description="Disordered" evidence="1">
    <location>
        <begin position="370"/>
        <end position="398"/>
    </location>
</feature>
<comment type="caution">
    <text evidence="2">The sequence shown here is derived from an EMBL/GenBank/DDBJ whole genome shotgun (WGS) entry which is preliminary data.</text>
</comment>
<sequence>MENTGKLKNIHHVNAFIKKTCYVLINKLSRKDISTLQKNSSIVNITPDFRRRGKECSVFLRRLESSVIKGAKVNTVYKRASGAYTKNIDSTIQVAKNVHHVNAFIKKTCYVLINKLSKKEISTLQKNPSIVNITPDFRRRGKECSVLLKRLESTVINGAKINTVYKRAPGAHSENIDSTIQVARKNEPKLSVFLGYKIYLELFNDYLDDLEKNEIEMEEELAIGNISKQLILPNDNQSKNAYYGNESETVNKKLVVWLIDKYMKRSMSIGLIRLEKQLDTVKSAAMDAIKKKEKEMASARRKENDHFPKGMAFVSKDKEIIVSEQDEEDESEVIFSEEVVVDYVKDIKEIVLSENEEIPQKSKKFIRNSCEKKEQENKGRRMKGKRKRLKRQRRKTKKLHLKSRKMKKLMIRKQLVQISANHHHSVLHRAKAPWKEKGMASSIDQSEHGELRHRHLRLPQVPFTKMYWILDLKQLCKINLVNPLELQNESRLPRRLDRWMQTRH</sequence>
<gene>
    <name evidence="2" type="ORF">LARSCL_LOCUS7506</name>
</gene>
<dbReference type="EMBL" id="CAXIEN010000077">
    <property type="protein sequence ID" value="CAL1274517.1"/>
    <property type="molecule type" value="Genomic_DNA"/>
</dbReference>